<dbReference type="InterPro" id="IPR001091">
    <property type="entry name" value="RM_Methyltransferase"/>
</dbReference>
<dbReference type="GO" id="GO:0015667">
    <property type="term" value="F:site-specific DNA-methyltransferase (cytosine-N4-specific) activity"/>
    <property type="evidence" value="ECO:0007669"/>
    <property type="project" value="UniProtKB-EC"/>
</dbReference>
<dbReference type="InterPro" id="IPR017985">
    <property type="entry name" value="MeTrfase_CN4_CS"/>
</dbReference>
<accession>A0A644U715</accession>
<evidence type="ECO:0000313" key="11">
    <source>
        <dbReference type="EMBL" id="MPL74735.1"/>
    </source>
</evidence>
<feature type="domain" description="DNA methylase N-4/N-6" evidence="10">
    <location>
        <begin position="37"/>
        <end position="254"/>
    </location>
</feature>
<dbReference type="EMBL" id="VSSQ01000082">
    <property type="protein sequence ID" value="MPL74735.1"/>
    <property type="molecule type" value="Genomic_DNA"/>
</dbReference>
<dbReference type="SUPFAM" id="SSF53335">
    <property type="entry name" value="S-adenosyl-L-methionine-dependent methyltransferases"/>
    <property type="match status" value="1"/>
</dbReference>
<keyword evidence="7" id="KW-0238">DNA-binding</keyword>
<dbReference type="GO" id="GO:0008170">
    <property type="term" value="F:N-methyltransferase activity"/>
    <property type="evidence" value="ECO:0007669"/>
    <property type="project" value="InterPro"/>
</dbReference>
<keyword evidence="5" id="KW-0949">S-adenosyl-L-methionine</keyword>
<keyword evidence="6" id="KW-0680">Restriction system</keyword>
<dbReference type="InterPro" id="IPR029063">
    <property type="entry name" value="SAM-dependent_MTases_sf"/>
</dbReference>
<gene>
    <name evidence="11" type="ORF">SDC9_20552</name>
</gene>
<comment type="catalytic activity">
    <reaction evidence="8">
        <text>a 2'-deoxycytidine in DNA + S-adenosyl-L-methionine = an N(4)-methyl-2'-deoxycytidine in DNA + S-adenosyl-L-homocysteine + H(+)</text>
        <dbReference type="Rhea" id="RHEA:16857"/>
        <dbReference type="Rhea" id="RHEA-COMP:11369"/>
        <dbReference type="Rhea" id="RHEA-COMP:13674"/>
        <dbReference type="ChEBI" id="CHEBI:15378"/>
        <dbReference type="ChEBI" id="CHEBI:57856"/>
        <dbReference type="ChEBI" id="CHEBI:59789"/>
        <dbReference type="ChEBI" id="CHEBI:85452"/>
        <dbReference type="ChEBI" id="CHEBI:137933"/>
        <dbReference type="EC" id="2.1.1.113"/>
    </reaction>
</comment>
<dbReference type="GO" id="GO:0032259">
    <property type="term" value="P:methylation"/>
    <property type="evidence" value="ECO:0007669"/>
    <property type="project" value="UniProtKB-KW"/>
</dbReference>
<evidence type="ECO:0000256" key="2">
    <source>
        <dbReference type="ARBA" id="ARBA00012185"/>
    </source>
</evidence>
<comment type="similarity">
    <text evidence="1">Belongs to the N(4)/N(6)-methyltransferase family. N(4) subfamily.</text>
</comment>
<keyword evidence="3" id="KW-0489">Methyltransferase</keyword>
<evidence type="ECO:0000256" key="1">
    <source>
        <dbReference type="ARBA" id="ARBA00010203"/>
    </source>
</evidence>
<dbReference type="PRINTS" id="PR00508">
    <property type="entry name" value="S21N4MTFRASE"/>
</dbReference>
<organism evidence="11">
    <name type="scientific">bioreactor metagenome</name>
    <dbReference type="NCBI Taxonomy" id="1076179"/>
    <lineage>
        <taxon>unclassified sequences</taxon>
        <taxon>metagenomes</taxon>
        <taxon>ecological metagenomes</taxon>
    </lineage>
</organism>
<dbReference type="InterPro" id="IPR002941">
    <property type="entry name" value="DNA_methylase_N4/N6"/>
</dbReference>
<dbReference type="GO" id="GO:0003677">
    <property type="term" value="F:DNA binding"/>
    <property type="evidence" value="ECO:0007669"/>
    <property type="project" value="UniProtKB-KW"/>
</dbReference>
<evidence type="ECO:0000256" key="6">
    <source>
        <dbReference type="ARBA" id="ARBA00022747"/>
    </source>
</evidence>
<proteinExistence type="inferred from homology"/>
<dbReference type="GO" id="GO:0009307">
    <property type="term" value="P:DNA restriction-modification system"/>
    <property type="evidence" value="ECO:0007669"/>
    <property type="project" value="UniProtKB-KW"/>
</dbReference>
<feature type="region of interest" description="Disordered" evidence="9">
    <location>
        <begin position="161"/>
        <end position="182"/>
    </location>
</feature>
<evidence type="ECO:0000256" key="7">
    <source>
        <dbReference type="ARBA" id="ARBA00023125"/>
    </source>
</evidence>
<comment type="caution">
    <text evidence="11">The sequence shown here is derived from an EMBL/GenBank/DDBJ whole genome shotgun (WGS) entry which is preliminary data.</text>
</comment>
<reference evidence="11" key="1">
    <citation type="submission" date="2019-08" db="EMBL/GenBank/DDBJ databases">
        <authorList>
            <person name="Kucharzyk K."/>
            <person name="Murdoch R.W."/>
            <person name="Higgins S."/>
            <person name="Loffler F."/>
        </authorList>
    </citation>
    <scope>NUCLEOTIDE SEQUENCE</scope>
</reference>
<evidence type="ECO:0000256" key="3">
    <source>
        <dbReference type="ARBA" id="ARBA00022603"/>
    </source>
</evidence>
<evidence type="ECO:0000256" key="9">
    <source>
        <dbReference type="SAM" id="MobiDB-lite"/>
    </source>
</evidence>
<evidence type="ECO:0000256" key="4">
    <source>
        <dbReference type="ARBA" id="ARBA00022679"/>
    </source>
</evidence>
<name>A0A644U715_9ZZZZ</name>
<keyword evidence="4" id="KW-0808">Transferase</keyword>
<evidence type="ECO:0000259" key="10">
    <source>
        <dbReference type="Pfam" id="PF01555"/>
    </source>
</evidence>
<dbReference type="Pfam" id="PF01555">
    <property type="entry name" value="N6_N4_Mtase"/>
    <property type="match status" value="1"/>
</dbReference>
<evidence type="ECO:0000256" key="5">
    <source>
        <dbReference type="ARBA" id="ARBA00022691"/>
    </source>
</evidence>
<dbReference type="AlphaFoldDB" id="A0A644U715"/>
<protein>
    <recommendedName>
        <fullName evidence="2">site-specific DNA-methyltransferase (cytosine-N(4)-specific)</fullName>
        <ecNumber evidence="2">2.1.1.113</ecNumber>
    </recommendedName>
</protein>
<dbReference type="PROSITE" id="PS00093">
    <property type="entry name" value="N4_MTASE"/>
    <property type="match status" value="1"/>
</dbReference>
<dbReference type="EC" id="2.1.1.113" evidence="2"/>
<dbReference type="Gene3D" id="3.40.50.150">
    <property type="entry name" value="Vaccinia Virus protein VP39"/>
    <property type="match status" value="1"/>
</dbReference>
<evidence type="ECO:0000256" key="8">
    <source>
        <dbReference type="ARBA" id="ARBA00049120"/>
    </source>
</evidence>
<sequence>MKVKQPLFDYVSPDIDYTIKNGDCLTVLKKIEDSKFDLILTSPPYNVGKSYETKTSIEKYLETQEEIISELVRTLSNKGNLCWQVGNYVDKGEIFPLDIFYYQIFKKHGLKLRNRIVWHFGHGLHASNRFSGRYETLLWFSKTDDYIFNLDNVRIPSKYPGKRHFKGPKKGQPSGNPLGKNPSDIWEIIEQDWDKAMWDIPNVKSNHPEKTEHPCQFPIELVERCVLALTDENSWVLDPFAGVGSTVTGAINNKHSGKRIRKEDDCYKTDKKKVNLSVLISGRVFRCKPSFVPHYGLLDSIPKGIYLN</sequence>